<dbReference type="NCBIfam" id="NF006045">
    <property type="entry name" value="PRK08190.1"/>
    <property type="match status" value="1"/>
</dbReference>
<dbReference type="OrthoDB" id="9800237at2"/>
<accession>A0A2Z6B120</accession>
<comment type="similarity">
    <text evidence="1">Belongs to the phosphate acetyltransferase and butyryltransferase family.</text>
</comment>
<dbReference type="AlphaFoldDB" id="A0A2Z6B120"/>
<dbReference type="InterPro" id="IPR012147">
    <property type="entry name" value="P_Ac_Bu_trans"/>
</dbReference>
<protein>
    <submittedName>
        <fullName evidence="5">Phosphate butyryltransferase</fullName>
    </submittedName>
</protein>
<evidence type="ECO:0000313" key="5">
    <source>
        <dbReference type="EMBL" id="BBD09201.1"/>
    </source>
</evidence>
<organism evidence="5 6">
    <name type="scientific">Desulfovibrio ferrophilus</name>
    <dbReference type="NCBI Taxonomy" id="241368"/>
    <lineage>
        <taxon>Bacteria</taxon>
        <taxon>Pseudomonadati</taxon>
        <taxon>Thermodesulfobacteriota</taxon>
        <taxon>Desulfovibrionia</taxon>
        <taxon>Desulfovibrionales</taxon>
        <taxon>Desulfovibrionaceae</taxon>
        <taxon>Desulfovibrio</taxon>
    </lineage>
</organism>
<evidence type="ECO:0000256" key="3">
    <source>
        <dbReference type="ARBA" id="ARBA00023315"/>
    </source>
</evidence>
<keyword evidence="3" id="KW-0012">Acyltransferase</keyword>
<gene>
    <name evidence="5" type="ORF">DFE_2475</name>
</gene>
<dbReference type="PANTHER" id="PTHR43356">
    <property type="entry name" value="PHOSPHATE ACETYLTRANSFERASE"/>
    <property type="match status" value="1"/>
</dbReference>
<reference evidence="5 6" key="1">
    <citation type="journal article" date="2018" name="Sci. Adv.">
        <title>Multi-heme cytochromes provide a pathway for survival in energy-limited environments.</title>
        <authorList>
            <person name="Deng X."/>
            <person name="Dohmae N."/>
            <person name="Nealson K.H."/>
            <person name="Hashimoto K."/>
            <person name="Okamoto A."/>
        </authorList>
    </citation>
    <scope>NUCLEOTIDE SEQUENCE [LARGE SCALE GENOMIC DNA]</scope>
    <source>
        <strain evidence="5 6">IS5</strain>
    </source>
</reference>
<feature type="domain" description="Phosphate acetyl/butaryl transferase" evidence="4">
    <location>
        <begin position="83"/>
        <end position="299"/>
    </location>
</feature>
<dbReference type="KEGG" id="dfl:DFE_2475"/>
<dbReference type="Pfam" id="PF01515">
    <property type="entry name" value="PTA_PTB"/>
    <property type="match status" value="1"/>
</dbReference>
<sequence>MPTIFSLDDIVREALPDGDLPRVAIARSANEFVLDSALQAFEAGLADPILIGDKAKTLAIAQRMGKDLSALRIIDLPDDVKAVREAVRLYREGEAQFIMKGLVSTAILLRAVLDKETGVPPEGILSHVSAFNAPHNGGRLMLLTDPGVNIRPNMQRKVDIVRNALHVARALGIEKPRVAMLAATEKVNYPAMPATLDADVISKMAAKGEFGDARIAGPMALDIALSPDAASCKNFGGEVAGCADILVTSDIESGNILYKSLNTLLGADMAGVVVGSRVPVVVPSRGDSAKSKFYSLALASYLSRKGGAA</sequence>
<dbReference type="Gene3D" id="3.40.718.10">
    <property type="entry name" value="Isopropylmalate Dehydrogenase"/>
    <property type="match status" value="1"/>
</dbReference>
<dbReference type="EMBL" id="AP017378">
    <property type="protein sequence ID" value="BBD09201.1"/>
    <property type="molecule type" value="Genomic_DNA"/>
</dbReference>
<keyword evidence="2 5" id="KW-0808">Transferase</keyword>
<dbReference type="InterPro" id="IPR050500">
    <property type="entry name" value="Phos_Acetyltrans/Butyryltrans"/>
</dbReference>
<evidence type="ECO:0000259" key="4">
    <source>
        <dbReference type="Pfam" id="PF01515"/>
    </source>
</evidence>
<dbReference type="Proteomes" id="UP000269883">
    <property type="component" value="Chromosome"/>
</dbReference>
<dbReference type="SUPFAM" id="SSF53659">
    <property type="entry name" value="Isocitrate/Isopropylmalate dehydrogenase-like"/>
    <property type="match status" value="1"/>
</dbReference>
<evidence type="ECO:0000313" key="6">
    <source>
        <dbReference type="Proteomes" id="UP000269883"/>
    </source>
</evidence>
<name>A0A2Z6B120_9BACT</name>
<keyword evidence="6" id="KW-1185">Reference proteome</keyword>
<dbReference type="RefSeq" id="WP_126379973.1">
    <property type="nucleotide sequence ID" value="NZ_AP017378.1"/>
</dbReference>
<evidence type="ECO:0000256" key="1">
    <source>
        <dbReference type="ARBA" id="ARBA00005656"/>
    </source>
</evidence>
<evidence type="ECO:0000256" key="2">
    <source>
        <dbReference type="ARBA" id="ARBA00022679"/>
    </source>
</evidence>
<dbReference type="InterPro" id="IPR002505">
    <property type="entry name" value="PTA_PTB"/>
</dbReference>
<dbReference type="PANTHER" id="PTHR43356:SF2">
    <property type="entry name" value="PHOSPHATE ACETYLTRANSFERASE"/>
    <property type="match status" value="1"/>
</dbReference>
<dbReference type="PIRSF" id="PIRSF000428">
    <property type="entry name" value="P_Ac_trans"/>
    <property type="match status" value="1"/>
</dbReference>
<proteinExistence type="inferred from homology"/>
<dbReference type="GO" id="GO:0016746">
    <property type="term" value="F:acyltransferase activity"/>
    <property type="evidence" value="ECO:0007669"/>
    <property type="project" value="UniProtKB-KW"/>
</dbReference>